<evidence type="ECO:0000313" key="3">
    <source>
        <dbReference type="Proteomes" id="UP000887013"/>
    </source>
</evidence>
<dbReference type="AlphaFoldDB" id="A0A8X6QYN4"/>
<reference evidence="2" key="1">
    <citation type="submission" date="2020-08" db="EMBL/GenBank/DDBJ databases">
        <title>Multicomponent nature underlies the extraordinary mechanical properties of spider dragline silk.</title>
        <authorList>
            <person name="Kono N."/>
            <person name="Nakamura H."/>
            <person name="Mori M."/>
            <person name="Yoshida Y."/>
            <person name="Ohtoshi R."/>
            <person name="Malay A.D."/>
            <person name="Moran D.A.P."/>
            <person name="Tomita M."/>
            <person name="Numata K."/>
            <person name="Arakawa K."/>
        </authorList>
    </citation>
    <scope>NUCLEOTIDE SEQUENCE</scope>
</reference>
<dbReference type="Proteomes" id="UP000887013">
    <property type="component" value="Unassembled WGS sequence"/>
</dbReference>
<organism evidence="2 3">
    <name type="scientific">Nephila pilipes</name>
    <name type="common">Giant wood spider</name>
    <name type="synonym">Nephila maculata</name>
    <dbReference type="NCBI Taxonomy" id="299642"/>
    <lineage>
        <taxon>Eukaryota</taxon>
        <taxon>Metazoa</taxon>
        <taxon>Ecdysozoa</taxon>
        <taxon>Arthropoda</taxon>
        <taxon>Chelicerata</taxon>
        <taxon>Arachnida</taxon>
        <taxon>Araneae</taxon>
        <taxon>Araneomorphae</taxon>
        <taxon>Entelegynae</taxon>
        <taxon>Araneoidea</taxon>
        <taxon>Nephilidae</taxon>
        <taxon>Nephila</taxon>
    </lineage>
</organism>
<feature type="region of interest" description="Disordered" evidence="1">
    <location>
        <begin position="258"/>
        <end position="278"/>
    </location>
</feature>
<feature type="compositionally biased region" description="Polar residues" evidence="1">
    <location>
        <begin position="265"/>
        <end position="278"/>
    </location>
</feature>
<name>A0A8X6QYN4_NEPPI</name>
<dbReference type="EMBL" id="BMAW01039991">
    <property type="protein sequence ID" value="GFU57965.1"/>
    <property type="molecule type" value="Genomic_DNA"/>
</dbReference>
<evidence type="ECO:0000313" key="2">
    <source>
        <dbReference type="EMBL" id="GFU57965.1"/>
    </source>
</evidence>
<comment type="caution">
    <text evidence="2">The sequence shown here is derived from an EMBL/GenBank/DDBJ whole genome shotgun (WGS) entry which is preliminary data.</text>
</comment>
<feature type="region of interest" description="Disordered" evidence="1">
    <location>
        <begin position="187"/>
        <end position="216"/>
    </location>
</feature>
<gene>
    <name evidence="2" type="ORF">NPIL_369581</name>
</gene>
<protein>
    <submittedName>
        <fullName evidence="2">Uncharacterized protein</fullName>
    </submittedName>
</protein>
<proteinExistence type="predicted"/>
<keyword evidence="3" id="KW-1185">Reference proteome</keyword>
<evidence type="ECO:0000256" key="1">
    <source>
        <dbReference type="SAM" id="MobiDB-lite"/>
    </source>
</evidence>
<dbReference type="OrthoDB" id="10319209at2759"/>
<accession>A0A8X6QYN4</accession>
<sequence length="278" mass="30397">MPAVRGIDRYRIEHQNKIATISSPLSILNDSRVPELFHFVRIKGVQTITPSTPQLAESINASRVRPIRERDLCEGKVSSHVRQKICPASESGIKEDISGTMVSQSGAIDPEREQFEEKHNLRSEDKNSIIKEGPQLKLEPIRTDLHTNHGVSNIIINFDIHIHTPGAQGLESQRSCAAQNCPGAIPRSVTRQAPGGSRPRPRCVRPRQAAPGVGPGWLRLQAPELQAGIPGGSSAGSVMAPGVISSACGSRQVRQAMHRNHKTSLRSQPKISRIRTQM</sequence>